<sequence>MPRYILTDVGNIMATFKFRAHLVQEIMLGVGITGLDLSGIFQSNTSKASDEDYYHDLDIGKIQVRDLWEKLIGHHGVSEKILSYPLFFSLWCRHLQTIEGVVKLYSQLQKMFELVVVSNGDAEGVRHFVYHLIGSHGLKFREVFISGECGRKKPGLLEDVAAFVRSQGVSLSDCVFIDDLIPYVNAAKTLGIPSIRFDGSKQGVEELEAALLKLGFSAP</sequence>
<dbReference type="Gene3D" id="3.40.50.1000">
    <property type="entry name" value="HAD superfamily/HAD-like"/>
    <property type="match status" value="1"/>
</dbReference>
<evidence type="ECO:0000313" key="2">
    <source>
        <dbReference type="Proteomes" id="UP000178774"/>
    </source>
</evidence>
<dbReference type="AlphaFoldDB" id="A0A1G2HSK7"/>
<organism evidence="1 2">
    <name type="scientific">Candidatus Staskawiczbacteria bacterium RIFCSPHIGHO2_01_FULL_41_41</name>
    <dbReference type="NCBI Taxonomy" id="1802203"/>
    <lineage>
        <taxon>Bacteria</taxon>
        <taxon>Candidatus Staskawicziibacteriota</taxon>
    </lineage>
</organism>
<dbReference type="Proteomes" id="UP000178774">
    <property type="component" value="Unassembled WGS sequence"/>
</dbReference>
<dbReference type="SUPFAM" id="SSF56784">
    <property type="entry name" value="HAD-like"/>
    <property type="match status" value="1"/>
</dbReference>
<dbReference type="PANTHER" id="PTHR43611:SF3">
    <property type="entry name" value="FLAVIN MONONUCLEOTIDE HYDROLASE 1, CHLOROPLATIC"/>
    <property type="match status" value="1"/>
</dbReference>
<protein>
    <recommendedName>
        <fullName evidence="3">Haloacid dehalogenase</fullName>
    </recommendedName>
</protein>
<dbReference type="InterPro" id="IPR036412">
    <property type="entry name" value="HAD-like_sf"/>
</dbReference>
<name>A0A1G2HSK7_9BACT</name>
<evidence type="ECO:0000313" key="1">
    <source>
        <dbReference type="EMBL" id="OGZ65379.1"/>
    </source>
</evidence>
<dbReference type="InterPro" id="IPR023214">
    <property type="entry name" value="HAD_sf"/>
</dbReference>
<reference evidence="1 2" key="1">
    <citation type="journal article" date="2016" name="Nat. Commun.">
        <title>Thousands of microbial genomes shed light on interconnected biogeochemical processes in an aquifer system.</title>
        <authorList>
            <person name="Anantharaman K."/>
            <person name="Brown C.T."/>
            <person name="Hug L.A."/>
            <person name="Sharon I."/>
            <person name="Castelle C.J."/>
            <person name="Probst A.J."/>
            <person name="Thomas B.C."/>
            <person name="Singh A."/>
            <person name="Wilkins M.J."/>
            <person name="Karaoz U."/>
            <person name="Brodie E.L."/>
            <person name="Williams K.H."/>
            <person name="Hubbard S.S."/>
            <person name="Banfield J.F."/>
        </authorList>
    </citation>
    <scope>NUCLEOTIDE SEQUENCE [LARGE SCALE GENOMIC DNA]</scope>
</reference>
<proteinExistence type="predicted"/>
<evidence type="ECO:0008006" key="3">
    <source>
        <dbReference type="Google" id="ProtNLM"/>
    </source>
</evidence>
<dbReference type="EMBL" id="MHOP01000023">
    <property type="protein sequence ID" value="OGZ65379.1"/>
    <property type="molecule type" value="Genomic_DNA"/>
</dbReference>
<comment type="caution">
    <text evidence="1">The sequence shown here is derived from an EMBL/GenBank/DDBJ whole genome shotgun (WGS) entry which is preliminary data.</text>
</comment>
<gene>
    <name evidence="1" type="ORF">A2822_02600</name>
</gene>
<dbReference type="PANTHER" id="PTHR43611">
    <property type="entry name" value="ALPHA-D-GLUCOSE 1-PHOSPHATE PHOSPHATASE"/>
    <property type="match status" value="1"/>
</dbReference>
<accession>A0A1G2HSK7</accession>